<keyword evidence="1" id="KW-1133">Transmembrane helix</keyword>
<dbReference type="InterPro" id="IPR018723">
    <property type="entry name" value="DUF2254_membrane"/>
</dbReference>
<keyword evidence="3" id="KW-1185">Reference proteome</keyword>
<dbReference type="KEGG" id="fap:GR316_01515"/>
<sequence length="411" mass="43952">MLGKWRWLLSRLTRRLWIRATAIGLLGVAAAVLAIVADRFIPWDMPTLGANAVDTVLGIIASSMLAVTTFSLSVVTAAYSSATSNVTPRATQLIMEDSVTQNTLATFVGSFLFSLVGIIVLQTGAYGEQGRTVLFVFTVAVVALIVVMLLRWIDHLNSLGRVADTTARVERATRKAMEARLKDRWLGGVPATGPAGRPGRTPLLARDTGYVQHVDMARLQDLAEDAGARLHLAILPGAFVCTGQPVAFLEGDLPDPEDAARAFTIGSGRSFDQDPRFGMIVLSEVASRALSPAINDSGTAIDVIGRGTRLLLLWAEGLAKTEPRPPRFARVVVPDLVAADLFDDLFTAIARDGAGVVQVQIRLQKALAALGGASHPEYPGLARDHALSAFARAERAMDHPGDIARLRVLLP</sequence>
<name>A0A8J8SJQ8_9RHOB</name>
<keyword evidence="1" id="KW-0472">Membrane</keyword>
<dbReference type="Pfam" id="PF10011">
    <property type="entry name" value="DUF2254"/>
    <property type="match status" value="1"/>
</dbReference>
<feature type="transmembrane region" description="Helical" evidence="1">
    <location>
        <begin position="103"/>
        <end position="121"/>
    </location>
</feature>
<keyword evidence="1" id="KW-0812">Transmembrane</keyword>
<gene>
    <name evidence="2" type="ORF">GR316_01515</name>
</gene>
<accession>A0A8J8SJQ8</accession>
<dbReference type="RefSeq" id="WP_211784315.1">
    <property type="nucleotide sequence ID" value="NZ_CP047289.1"/>
</dbReference>
<proteinExistence type="predicted"/>
<dbReference type="EMBL" id="CP047289">
    <property type="protein sequence ID" value="QUS35065.1"/>
    <property type="molecule type" value="Genomic_DNA"/>
</dbReference>
<evidence type="ECO:0000256" key="1">
    <source>
        <dbReference type="SAM" id="Phobius"/>
    </source>
</evidence>
<dbReference type="Proteomes" id="UP000679284">
    <property type="component" value="Chromosome"/>
</dbReference>
<feature type="transmembrane region" description="Helical" evidence="1">
    <location>
        <begin position="56"/>
        <end position="82"/>
    </location>
</feature>
<reference evidence="2" key="1">
    <citation type="submission" date="2020-01" db="EMBL/GenBank/DDBJ databases">
        <authorList>
            <person name="Yang Y."/>
            <person name="Kwon Y.M."/>
        </authorList>
    </citation>
    <scope>NUCLEOTIDE SEQUENCE</scope>
    <source>
        <strain evidence="2">PG104</strain>
    </source>
</reference>
<protein>
    <submittedName>
        <fullName evidence="2">DUF2254 domain-containing protein</fullName>
    </submittedName>
</protein>
<feature type="transmembrane region" description="Helical" evidence="1">
    <location>
        <begin position="16"/>
        <end position="36"/>
    </location>
</feature>
<feature type="transmembrane region" description="Helical" evidence="1">
    <location>
        <begin position="133"/>
        <end position="153"/>
    </location>
</feature>
<dbReference type="AlphaFoldDB" id="A0A8J8SJQ8"/>
<evidence type="ECO:0000313" key="3">
    <source>
        <dbReference type="Proteomes" id="UP000679284"/>
    </source>
</evidence>
<organism evidence="2 3">
    <name type="scientific">Falsirhodobacter algicola</name>
    <dbReference type="NCBI Taxonomy" id="2692330"/>
    <lineage>
        <taxon>Bacteria</taxon>
        <taxon>Pseudomonadati</taxon>
        <taxon>Pseudomonadota</taxon>
        <taxon>Alphaproteobacteria</taxon>
        <taxon>Rhodobacterales</taxon>
        <taxon>Paracoccaceae</taxon>
        <taxon>Falsirhodobacter</taxon>
    </lineage>
</organism>
<evidence type="ECO:0000313" key="2">
    <source>
        <dbReference type="EMBL" id="QUS35065.1"/>
    </source>
</evidence>